<keyword evidence="5" id="KW-0560">Oxidoreductase</keyword>
<keyword evidence="6" id="KW-0812">Transmembrane</keyword>
<dbReference type="RefSeq" id="WP_213403923.1">
    <property type="nucleotide sequence ID" value="NZ_JAGIBT010000005.1"/>
</dbReference>
<evidence type="ECO:0000256" key="3">
    <source>
        <dbReference type="ARBA" id="ARBA00022630"/>
    </source>
</evidence>
<dbReference type="InterPro" id="IPR000415">
    <property type="entry name" value="Nitroreductase-like"/>
</dbReference>
<keyword evidence="4" id="KW-0288">FMN</keyword>
<dbReference type="Proteomes" id="UP000680020">
    <property type="component" value="Unassembled WGS sequence"/>
</dbReference>
<keyword evidence="6" id="KW-0472">Membrane</keyword>
<evidence type="ECO:0000256" key="4">
    <source>
        <dbReference type="ARBA" id="ARBA00022643"/>
    </source>
</evidence>
<dbReference type="SUPFAM" id="SSF55469">
    <property type="entry name" value="FMN-dependent nitroreductase-like"/>
    <property type="match status" value="1"/>
</dbReference>
<feature type="domain" description="Nitroreductase" evidence="7">
    <location>
        <begin position="167"/>
        <end position="310"/>
    </location>
</feature>
<gene>
    <name evidence="8" type="ORF">J7561_05950</name>
</gene>
<feature type="transmembrane region" description="Helical" evidence="6">
    <location>
        <begin position="17"/>
        <end position="35"/>
    </location>
</feature>
<dbReference type="AlphaFoldDB" id="A0AB35BZ19"/>
<dbReference type="InterPro" id="IPR029479">
    <property type="entry name" value="Nitroreductase"/>
</dbReference>
<comment type="cofactor">
    <cofactor evidence="1">
        <name>FMN</name>
        <dbReference type="ChEBI" id="CHEBI:58210"/>
    </cofactor>
</comment>
<evidence type="ECO:0000259" key="7">
    <source>
        <dbReference type="Pfam" id="PF00881"/>
    </source>
</evidence>
<evidence type="ECO:0000256" key="1">
    <source>
        <dbReference type="ARBA" id="ARBA00001917"/>
    </source>
</evidence>
<dbReference type="GO" id="GO:0016491">
    <property type="term" value="F:oxidoreductase activity"/>
    <property type="evidence" value="ECO:0007669"/>
    <property type="project" value="UniProtKB-KW"/>
</dbReference>
<keyword evidence="6" id="KW-1133">Transmembrane helix</keyword>
<comment type="similarity">
    <text evidence="2">Belongs to the nitroreductase family.</text>
</comment>
<evidence type="ECO:0000313" key="9">
    <source>
        <dbReference type="Proteomes" id="UP000680020"/>
    </source>
</evidence>
<proteinExistence type="inferred from homology"/>
<dbReference type="PANTHER" id="PTHR43673:SF2">
    <property type="entry name" value="NITROREDUCTASE"/>
    <property type="match status" value="1"/>
</dbReference>
<dbReference type="EMBL" id="JAGIBU010000004">
    <property type="protein sequence ID" value="MBS7824746.1"/>
    <property type="molecule type" value="Genomic_DNA"/>
</dbReference>
<name>A0AB35BZ19_9GAMM</name>
<dbReference type="Pfam" id="PF00881">
    <property type="entry name" value="Nitroreductase"/>
    <property type="match status" value="1"/>
</dbReference>
<sequence>MRKLKDFIKSVPLLKRFISYLLEILNLFLGSLYDMRRFFKFGGWRKRSGNFDERQYYVMFLYHKLEKSLSYKKRNPMSGWSDVYELITQVEIAHDLGQAGYHDKAAKQVIEKFLQLPENINDPKSKMIIDRLHGIDFSSIDIHGSLRKSKRELQKGMLDNPEQFFFSRFSIREFSSDKVDSRLIHEGIELARKTPSVCNRQHWHVYHTADKHVRDIALKFQNGNRGFGHTIPHLLIITTDLSAFFTTKERNQGWIDGGMYVMSLIYAYHSLGLSCCALNWAQSPRYNQKLKSHLNISDKHSIICMLAVGYAQEDNLVCASARLSEDYFYSELKERI</sequence>
<evidence type="ECO:0000256" key="6">
    <source>
        <dbReference type="SAM" id="Phobius"/>
    </source>
</evidence>
<accession>A0AB35BZ19</accession>
<reference evidence="8" key="1">
    <citation type="submission" date="2021-03" db="EMBL/GenBank/DDBJ databases">
        <title>Identification and antibiotic profiling of Wohlfahrtiimonas chitiniclastica, an underestimated human pathogen.</title>
        <authorList>
            <person name="Kopf A."/>
            <person name="Bunk B."/>
            <person name="Coldewey S."/>
            <person name="Gunzer F."/>
            <person name="Riedel T."/>
            <person name="Schroettner P."/>
        </authorList>
    </citation>
    <scope>NUCLEOTIDE SEQUENCE</scope>
    <source>
        <strain evidence="8">DSM 100917</strain>
    </source>
</reference>
<keyword evidence="3" id="KW-0285">Flavoprotein</keyword>
<dbReference type="PANTHER" id="PTHR43673">
    <property type="entry name" value="NAD(P)H NITROREDUCTASE YDGI-RELATED"/>
    <property type="match status" value="1"/>
</dbReference>
<protein>
    <submittedName>
        <fullName evidence="8">Nitroreductase family protein</fullName>
    </submittedName>
</protein>
<evidence type="ECO:0000256" key="2">
    <source>
        <dbReference type="ARBA" id="ARBA00007118"/>
    </source>
</evidence>
<comment type="caution">
    <text evidence="8">The sequence shown here is derived from an EMBL/GenBank/DDBJ whole genome shotgun (WGS) entry which is preliminary data.</text>
</comment>
<dbReference type="Gene3D" id="3.40.109.10">
    <property type="entry name" value="NADH Oxidase"/>
    <property type="match status" value="1"/>
</dbReference>
<organism evidence="8 9">
    <name type="scientific">Wohlfahrtiimonas chitiniclastica</name>
    <dbReference type="NCBI Taxonomy" id="400946"/>
    <lineage>
        <taxon>Bacteria</taxon>
        <taxon>Pseudomonadati</taxon>
        <taxon>Pseudomonadota</taxon>
        <taxon>Gammaproteobacteria</taxon>
        <taxon>Cardiobacteriales</taxon>
        <taxon>Ignatzschineriaceae</taxon>
        <taxon>Wohlfahrtiimonas</taxon>
    </lineage>
</organism>
<evidence type="ECO:0000256" key="5">
    <source>
        <dbReference type="ARBA" id="ARBA00023002"/>
    </source>
</evidence>
<evidence type="ECO:0000313" key="8">
    <source>
        <dbReference type="EMBL" id="MBS7824746.1"/>
    </source>
</evidence>